<accession>A0A1Y4V5E2</accession>
<proteinExistence type="predicted"/>
<dbReference type="Proteomes" id="UP000196036">
    <property type="component" value="Unassembled WGS sequence"/>
</dbReference>
<name>A0A1Y4V5E2_9BACE</name>
<dbReference type="EMBL" id="NFLW01000036">
    <property type="protein sequence ID" value="OUQ64613.1"/>
    <property type="molecule type" value="Genomic_DNA"/>
</dbReference>
<comment type="caution">
    <text evidence="1">The sequence shown here is derived from an EMBL/GenBank/DDBJ whole genome shotgun (WGS) entry which is preliminary data.</text>
</comment>
<evidence type="ECO:0000313" key="1">
    <source>
        <dbReference type="EMBL" id="OUQ64613.1"/>
    </source>
</evidence>
<sequence length="109" mass="12173">MIISDYIKQKFQSFGVSLSEADLVEIKLSSGVDPDGEMTEKNLQSISVAIARFIPSLLLRATSKSVSENGHSKSLSWDISGIKSYYSFLCNKYGLKDELNTDKPKVTFW</sequence>
<organism evidence="1 2">
    <name type="scientific">Bacteroides xylanisolvens</name>
    <dbReference type="NCBI Taxonomy" id="371601"/>
    <lineage>
        <taxon>Bacteria</taxon>
        <taxon>Pseudomonadati</taxon>
        <taxon>Bacteroidota</taxon>
        <taxon>Bacteroidia</taxon>
        <taxon>Bacteroidales</taxon>
        <taxon>Bacteroidaceae</taxon>
        <taxon>Bacteroides</taxon>
    </lineage>
</organism>
<dbReference type="Pfam" id="PF20449">
    <property type="entry name" value="DUF6706"/>
    <property type="match status" value="1"/>
</dbReference>
<dbReference type="InterPro" id="IPR046552">
    <property type="entry name" value="DUF6706"/>
</dbReference>
<dbReference type="AlphaFoldDB" id="A0A1Y4V5E2"/>
<evidence type="ECO:0000313" key="2">
    <source>
        <dbReference type="Proteomes" id="UP000196036"/>
    </source>
</evidence>
<protein>
    <submittedName>
        <fullName evidence="1">Uncharacterized protein</fullName>
    </submittedName>
</protein>
<gene>
    <name evidence="1" type="ORF">B5E52_16900</name>
</gene>
<reference evidence="2" key="1">
    <citation type="submission" date="2017-04" db="EMBL/GenBank/DDBJ databases">
        <title>Function of individual gut microbiota members based on whole genome sequencing of pure cultures obtained from chicken caecum.</title>
        <authorList>
            <person name="Medvecky M."/>
            <person name="Cejkova D."/>
            <person name="Polansky O."/>
            <person name="Karasova D."/>
            <person name="Kubasova T."/>
            <person name="Cizek A."/>
            <person name="Rychlik I."/>
        </authorList>
    </citation>
    <scope>NUCLEOTIDE SEQUENCE [LARGE SCALE GENOMIC DNA]</scope>
    <source>
        <strain evidence="2">An109</strain>
    </source>
</reference>
<dbReference type="RefSeq" id="WP_087318683.1">
    <property type="nucleotide sequence ID" value="NZ_NFLW01000036.1"/>
</dbReference>